<evidence type="ECO:0000313" key="1">
    <source>
        <dbReference type="EMBL" id="DAD26750.1"/>
    </source>
</evidence>
<sequence length="61" mass="6773">MKKEEGLRTGIGCRTPDDIPFAISGFRVYERRYGVRTPVNAAVLESAEENEKKKLEGGSSK</sequence>
<gene>
    <name evidence="1" type="ORF">HUJ06_028218</name>
</gene>
<evidence type="ECO:0000313" key="2">
    <source>
        <dbReference type="Proteomes" id="UP000607653"/>
    </source>
</evidence>
<dbReference type="Proteomes" id="UP000607653">
    <property type="component" value="Unassembled WGS sequence"/>
</dbReference>
<accession>A0A822Y2A5</accession>
<comment type="caution">
    <text evidence="1">The sequence shown here is derived from an EMBL/GenBank/DDBJ whole genome shotgun (WGS) entry which is preliminary data.</text>
</comment>
<name>A0A822Y2A5_NELNU</name>
<proteinExistence type="predicted"/>
<dbReference type="EMBL" id="DUZY01000002">
    <property type="protein sequence ID" value="DAD26750.1"/>
    <property type="molecule type" value="Genomic_DNA"/>
</dbReference>
<protein>
    <submittedName>
        <fullName evidence="1">Uncharacterized protein</fullName>
    </submittedName>
</protein>
<reference evidence="1 2" key="1">
    <citation type="journal article" date="2020" name="Mol. Biol. Evol.">
        <title>Distinct Expression and Methylation Patterns for Genes with Different Fates following a Single Whole-Genome Duplication in Flowering Plants.</title>
        <authorList>
            <person name="Shi T."/>
            <person name="Rahmani R.S."/>
            <person name="Gugger P.F."/>
            <person name="Wang M."/>
            <person name="Li H."/>
            <person name="Zhang Y."/>
            <person name="Li Z."/>
            <person name="Wang Q."/>
            <person name="Van de Peer Y."/>
            <person name="Marchal K."/>
            <person name="Chen J."/>
        </authorList>
    </citation>
    <scope>NUCLEOTIDE SEQUENCE [LARGE SCALE GENOMIC DNA]</scope>
    <source>
        <tissue evidence="1">Leaf</tissue>
    </source>
</reference>
<dbReference type="AlphaFoldDB" id="A0A822Y2A5"/>
<keyword evidence="2" id="KW-1185">Reference proteome</keyword>
<organism evidence="1 2">
    <name type="scientific">Nelumbo nucifera</name>
    <name type="common">Sacred lotus</name>
    <dbReference type="NCBI Taxonomy" id="4432"/>
    <lineage>
        <taxon>Eukaryota</taxon>
        <taxon>Viridiplantae</taxon>
        <taxon>Streptophyta</taxon>
        <taxon>Embryophyta</taxon>
        <taxon>Tracheophyta</taxon>
        <taxon>Spermatophyta</taxon>
        <taxon>Magnoliopsida</taxon>
        <taxon>Proteales</taxon>
        <taxon>Nelumbonaceae</taxon>
        <taxon>Nelumbo</taxon>
    </lineage>
</organism>